<gene>
    <name evidence="1" type="ORF">MRATA1EN1_LOCUS30678</name>
</gene>
<proteinExistence type="predicted"/>
<sequence>MHSAVGRVHTSVHVYAFGAEWRPRLLHVYFRKLRISLSTTSRRRNTSTEATSSIGDPLTSLALSQDVLLLFVYLARY</sequence>
<reference evidence="1" key="1">
    <citation type="submission" date="2023-04" db="EMBL/GenBank/DDBJ databases">
        <authorList>
            <consortium name="ELIXIR-Norway"/>
        </authorList>
    </citation>
    <scope>NUCLEOTIDE SEQUENCE [LARGE SCALE GENOMIC DNA]</scope>
</reference>
<accession>A0ABN8XKJ2</accession>
<organism evidence="1 2">
    <name type="scientific">Rangifer tarandus platyrhynchus</name>
    <name type="common">Svalbard reindeer</name>
    <dbReference type="NCBI Taxonomy" id="3082113"/>
    <lineage>
        <taxon>Eukaryota</taxon>
        <taxon>Metazoa</taxon>
        <taxon>Chordata</taxon>
        <taxon>Craniata</taxon>
        <taxon>Vertebrata</taxon>
        <taxon>Euteleostomi</taxon>
        <taxon>Mammalia</taxon>
        <taxon>Eutheria</taxon>
        <taxon>Laurasiatheria</taxon>
        <taxon>Artiodactyla</taxon>
        <taxon>Ruminantia</taxon>
        <taxon>Pecora</taxon>
        <taxon>Cervidae</taxon>
        <taxon>Odocoileinae</taxon>
        <taxon>Rangifer</taxon>
    </lineage>
</organism>
<dbReference type="Proteomes" id="UP001176941">
    <property type="component" value="Unassembled WGS sequence"/>
</dbReference>
<name>A0ABN8XKJ2_RANTA</name>
<protein>
    <submittedName>
        <fullName evidence="1">Uncharacterized protein</fullName>
    </submittedName>
</protein>
<keyword evidence="2" id="KW-1185">Reference proteome</keyword>
<evidence type="ECO:0000313" key="2">
    <source>
        <dbReference type="Proteomes" id="UP001176941"/>
    </source>
</evidence>
<dbReference type="EMBL" id="CATKSN020000098">
    <property type="protein sequence ID" value="CAI9149060.1"/>
    <property type="molecule type" value="Genomic_DNA"/>
</dbReference>
<evidence type="ECO:0000313" key="1">
    <source>
        <dbReference type="EMBL" id="CAI9149060.1"/>
    </source>
</evidence>
<comment type="caution">
    <text evidence="1">The sequence shown here is derived from an EMBL/GenBank/DDBJ whole genome shotgun (WGS) entry which is preliminary data.</text>
</comment>